<dbReference type="EMBL" id="OY660887">
    <property type="protein sequence ID" value="CAJ1087582.1"/>
    <property type="molecule type" value="Genomic_DNA"/>
</dbReference>
<organism evidence="2 3">
    <name type="scientific">Xyrichtys novacula</name>
    <name type="common">Pearly razorfish</name>
    <name type="synonym">Hemipteronotus novacula</name>
    <dbReference type="NCBI Taxonomy" id="13765"/>
    <lineage>
        <taxon>Eukaryota</taxon>
        <taxon>Metazoa</taxon>
        <taxon>Chordata</taxon>
        <taxon>Craniata</taxon>
        <taxon>Vertebrata</taxon>
        <taxon>Euteleostomi</taxon>
        <taxon>Actinopterygii</taxon>
        <taxon>Neopterygii</taxon>
        <taxon>Teleostei</taxon>
        <taxon>Neoteleostei</taxon>
        <taxon>Acanthomorphata</taxon>
        <taxon>Eupercaria</taxon>
        <taxon>Labriformes</taxon>
        <taxon>Labridae</taxon>
        <taxon>Xyrichtys</taxon>
    </lineage>
</organism>
<dbReference type="AlphaFoldDB" id="A0AAV1HNN8"/>
<evidence type="ECO:0000313" key="2">
    <source>
        <dbReference type="EMBL" id="CAJ1087582.1"/>
    </source>
</evidence>
<proteinExistence type="predicted"/>
<evidence type="ECO:0000256" key="1">
    <source>
        <dbReference type="SAM" id="MobiDB-lite"/>
    </source>
</evidence>
<feature type="region of interest" description="Disordered" evidence="1">
    <location>
        <begin position="1"/>
        <end position="39"/>
    </location>
</feature>
<name>A0AAV1HNN8_XYRNO</name>
<accession>A0AAV1HNN8</accession>
<reference evidence="2" key="1">
    <citation type="submission" date="2023-08" db="EMBL/GenBank/DDBJ databases">
        <authorList>
            <person name="Alioto T."/>
            <person name="Alioto T."/>
            <person name="Gomez Garrido J."/>
        </authorList>
    </citation>
    <scope>NUCLEOTIDE SEQUENCE</scope>
</reference>
<protein>
    <submittedName>
        <fullName evidence="2">Uncharacterized protein</fullName>
    </submittedName>
</protein>
<dbReference type="Proteomes" id="UP001178508">
    <property type="component" value="Chromosome 24"/>
</dbReference>
<sequence length="110" mass="12131">MPPGDRLMGGGGTLTRGSCERHQRLSVPECSGGNPERHVTTGRELHSAGMNKLETNRGSWTVTATRTARFRRANVAVIGDAPIIGQLEFAAKRLLSDKPWKYIDSYHKIE</sequence>
<keyword evidence="3" id="KW-1185">Reference proteome</keyword>
<evidence type="ECO:0000313" key="3">
    <source>
        <dbReference type="Proteomes" id="UP001178508"/>
    </source>
</evidence>
<gene>
    <name evidence="2" type="ORF">XNOV1_A026157</name>
</gene>